<keyword evidence="5 9" id="KW-0449">Lipoprotein</keyword>
<organism evidence="9 10">
    <name type="scientific">Serratia odorifera</name>
    <dbReference type="NCBI Taxonomy" id="618"/>
    <lineage>
        <taxon>Bacteria</taxon>
        <taxon>Pseudomonadati</taxon>
        <taxon>Pseudomonadota</taxon>
        <taxon>Gammaproteobacteria</taxon>
        <taxon>Enterobacterales</taxon>
        <taxon>Yersiniaceae</taxon>
        <taxon>Serratia</taxon>
    </lineage>
</organism>
<evidence type="ECO:0000256" key="2">
    <source>
        <dbReference type="ARBA" id="ARBA00022729"/>
    </source>
</evidence>
<feature type="signal peptide" evidence="7">
    <location>
        <begin position="1"/>
        <end position="25"/>
    </location>
</feature>
<dbReference type="Gene3D" id="2.30.30.100">
    <property type="match status" value="1"/>
</dbReference>
<feature type="compositionally biased region" description="Basic and acidic residues" evidence="6">
    <location>
        <begin position="62"/>
        <end position="74"/>
    </location>
</feature>
<feature type="chain" id="PRO_5041078692" evidence="7">
    <location>
        <begin position="26"/>
        <end position="74"/>
    </location>
</feature>
<dbReference type="PROSITE" id="PS51257">
    <property type="entry name" value="PROKAR_LIPOPROTEIN"/>
    <property type="match status" value="1"/>
</dbReference>
<dbReference type="SUPFAM" id="SSF50182">
    <property type="entry name" value="Sm-like ribonucleoproteins"/>
    <property type="match status" value="1"/>
</dbReference>
<evidence type="ECO:0000259" key="8">
    <source>
        <dbReference type="Pfam" id="PF06004"/>
    </source>
</evidence>
<dbReference type="EMBL" id="LR134117">
    <property type="protein sequence ID" value="VDZ64026.1"/>
    <property type="molecule type" value="Genomic_DNA"/>
</dbReference>
<evidence type="ECO:0000256" key="7">
    <source>
        <dbReference type="SAM" id="SignalP"/>
    </source>
</evidence>
<dbReference type="AlphaFoldDB" id="A0A3S4F1U0"/>
<dbReference type="RefSeq" id="WP_004963874.1">
    <property type="nucleotide sequence ID" value="NZ_JAEKCK010000018.1"/>
</dbReference>
<keyword evidence="4" id="KW-0564">Palmitate</keyword>
<proteinExistence type="predicted"/>
<dbReference type="PANTHER" id="PTHR37011:SF2">
    <property type="entry name" value="LIPOPROTEIN"/>
    <property type="match status" value="1"/>
</dbReference>
<evidence type="ECO:0000313" key="10">
    <source>
        <dbReference type="Proteomes" id="UP000281391"/>
    </source>
</evidence>
<evidence type="ECO:0000256" key="1">
    <source>
        <dbReference type="ARBA" id="ARBA00022475"/>
    </source>
</evidence>
<keyword evidence="1" id="KW-1003">Cell membrane</keyword>
<evidence type="ECO:0000313" key="9">
    <source>
        <dbReference type="EMBL" id="VDZ64026.1"/>
    </source>
</evidence>
<gene>
    <name evidence="9" type="primary">ygdR_3</name>
    <name evidence="9" type="ORF">NCTC11214_04765</name>
</gene>
<feature type="domain" description="Lipoprotein YgdI/YgdR-like SH3-like" evidence="8">
    <location>
        <begin position="23"/>
        <end position="71"/>
    </location>
</feature>
<reference evidence="9 10" key="1">
    <citation type="submission" date="2018-12" db="EMBL/GenBank/DDBJ databases">
        <authorList>
            <consortium name="Pathogen Informatics"/>
        </authorList>
    </citation>
    <scope>NUCLEOTIDE SEQUENCE [LARGE SCALE GENOMIC DNA]</scope>
    <source>
        <strain evidence="9 10">NCTC11214</strain>
    </source>
</reference>
<name>A0A3S4F1U0_SEROD</name>
<dbReference type="KEGG" id="sof:NCTC11214_04765"/>
<dbReference type="InterPro" id="IPR010305">
    <property type="entry name" value="YgdI/YgdR-like"/>
</dbReference>
<dbReference type="PANTHER" id="PTHR37011">
    <property type="entry name" value="POT FAMILY PEPTIDE TRANSPORT PROTEIN-RELATED"/>
    <property type="match status" value="1"/>
</dbReference>
<keyword evidence="2 7" id="KW-0732">Signal</keyword>
<keyword evidence="3" id="KW-0472">Membrane</keyword>
<evidence type="ECO:0000256" key="5">
    <source>
        <dbReference type="ARBA" id="ARBA00023288"/>
    </source>
</evidence>
<protein>
    <submittedName>
        <fullName evidence="9">Uncharacterized lipoprotein ygdR</fullName>
    </submittedName>
</protein>
<dbReference type="Pfam" id="PF06004">
    <property type="entry name" value="DUF903"/>
    <property type="match status" value="1"/>
</dbReference>
<accession>A0A3S4F1U0</accession>
<evidence type="ECO:0000256" key="3">
    <source>
        <dbReference type="ARBA" id="ARBA00023136"/>
    </source>
</evidence>
<dbReference type="NCBIfam" id="NF033216">
    <property type="entry name" value="lipo_YgdI_YgdR"/>
    <property type="match status" value="1"/>
</dbReference>
<evidence type="ECO:0000256" key="6">
    <source>
        <dbReference type="SAM" id="MobiDB-lite"/>
    </source>
</evidence>
<dbReference type="Proteomes" id="UP000281391">
    <property type="component" value="Chromosome"/>
</dbReference>
<feature type="region of interest" description="Disordered" evidence="6">
    <location>
        <begin position="50"/>
        <end position="74"/>
    </location>
</feature>
<sequence>MKKLASVLCVTLISAFLAGCSSNYAIHTNDGRTIISEGKPSEDNATGLIKYKDANGTQQQINRDEVREMSEIER</sequence>
<dbReference type="InterPro" id="IPR047807">
    <property type="entry name" value="YgdI/YgdR-like_SH3-like"/>
</dbReference>
<evidence type="ECO:0000256" key="4">
    <source>
        <dbReference type="ARBA" id="ARBA00023139"/>
    </source>
</evidence>
<dbReference type="InterPro" id="IPR010920">
    <property type="entry name" value="LSM_dom_sf"/>
</dbReference>